<keyword evidence="11 15" id="KW-1133">Transmembrane helix</keyword>
<feature type="transmembrane region" description="Helical" evidence="15">
    <location>
        <begin position="386"/>
        <end position="409"/>
    </location>
</feature>
<keyword evidence="14" id="KW-0012">Acyltransferase</keyword>
<evidence type="ECO:0000313" key="16">
    <source>
        <dbReference type="EMBL" id="KAK1934128.1"/>
    </source>
</evidence>
<dbReference type="GO" id="GO:0019432">
    <property type="term" value="P:triglyceride biosynthetic process"/>
    <property type="evidence" value="ECO:0007669"/>
    <property type="project" value="TreeGrafter"/>
</dbReference>
<keyword evidence="9" id="KW-0319">Glycerol metabolism</keyword>
<keyword evidence="7" id="KW-0808">Transferase</keyword>
<dbReference type="PANTHER" id="PTHR12317:SF0">
    <property type="entry name" value="ACYLTRANSFERASE"/>
    <property type="match status" value="1"/>
</dbReference>
<evidence type="ECO:0000256" key="5">
    <source>
        <dbReference type="ARBA" id="ARBA00013244"/>
    </source>
</evidence>
<organism evidence="16 17">
    <name type="scientific">Phytophthora citrophthora</name>
    <dbReference type="NCBI Taxonomy" id="4793"/>
    <lineage>
        <taxon>Eukaryota</taxon>
        <taxon>Sar</taxon>
        <taxon>Stramenopiles</taxon>
        <taxon>Oomycota</taxon>
        <taxon>Peronosporomycetes</taxon>
        <taxon>Peronosporales</taxon>
        <taxon>Peronosporaceae</taxon>
        <taxon>Phytophthora</taxon>
    </lineage>
</organism>
<comment type="similarity">
    <text evidence="4">Belongs to the diacylglycerol acyltransferase family.</text>
</comment>
<evidence type="ECO:0000256" key="2">
    <source>
        <dbReference type="ARBA" id="ARBA00004771"/>
    </source>
</evidence>
<dbReference type="GO" id="GO:0006071">
    <property type="term" value="P:glycerol metabolic process"/>
    <property type="evidence" value="ECO:0007669"/>
    <property type="project" value="UniProtKB-KW"/>
</dbReference>
<keyword evidence="10" id="KW-0256">Endoplasmic reticulum</keyword>
<evidence type="ECO:0000256" key="9">
    <source>
        <dbReference type="ARBA" id="ARBA00022798"/>
    </source>
</evidence>
<proteinExistence type="inferred from homology"/>
<keyword evidence="8 15" id="KW-0812">Transmembrane</keyword>
<dbReference type="GO" id="GO:0005789">
    <property type="term" value="C:endoplasmic reticulum membrane"/>
    <property type="evidence" value="ECO:0007669"/>
    <property type="project" value="UniProtKB-SubCell"/>
</dbReference>
<keyword evidence="17" id="KW-1185">Reference proteome</keyword>
<comment type="caution">
    <text evidence="16">The sequence shown here is derived from an EMBL/GenBank/DDBJ whole genome shotgun (WGS) entry which is preliminary data.</text>
</comment>
<evidence type="ECO:0000256" key="12">
    <source>
        <dbReference type="ARBA" id="ARBA00023098"/>
    </source>
</evidence>
<feature type="transmembrane region" description="Helical" evidence="15">
    <location>
        <begin position="43"/>
        <end position="65"/>
    </location>
</feature>
<evidence type="ECO:0000256" key="10">
    <source>
        <dbReference type="ARBA" id="ARBA00022824"/>
    </source>
</evidence>
<sequence>MAPNLTENNQDPQNKDVLEYDAPGFFAENSKVPQWIQSLATDAFSFVILHYFVWGVPFLILFYLFHRCGLDYVSIAMVVLYLPSFFSGAHKTGKGNVWEGLRTSRLWGLLSAFLRMKLIREQELDAKKRYIFGFHPHGIIVLSRIAIFGGSFEDLFPGITYRILGATPMFYIPGGRELCLWMGGVDASRATSDKVLQEGNSIVVYPGGVAGIFKTNPNSKETQLVLKNRLGFVKLAMTHGAHLVPTFVFGEKWLYNMWNPPKSVIDFFRQTLGIPVLVFWGKFWWMPKAPEEGKRYGVVYGRPISTEPNPNPTDEQIRAIHTQYVAEIERIFEQYKTEFGYEEDETLAIMKKEKSEEKNVFVYESKVFFSENSRVPKWLQNVITDVFSFVTAHYFVWSWPFLGLFFYFHKRGLDYISIAMVALYLPSFFSGAQKTGRGNVWDSLRTSSIWGLMNKFLRIKIIREQELDPNKQFIFGFHPHGILVLSRLAIFGRNFDDVFPGIKNRLLGASAMYYVPLGRDICLWLGGVDASPSTGEKVLNEGNSIIVYPGGVPEIFRTDPSSKETQLVLKKRLGFVKLAIRHGADLVPTFIFGEKWLYKYVVYFARLLGGSIDIYCVLFSVWNPPKLIINFFQNALGIPMLVFWGKFSWMPKAPPKGKRFGLVYGKPIATTLTPDPTDEQVRAVHAEYVAEIERIFKQYKTQFGYEEDETLSTMTELKEQEQESKLDKAAEPLVYESIGFFPEGSKVPQWAQNLLTDIFSFVTLHYFMWSWPFLGLFYFFHQVHGLDYVSIAMVALYLPSFFSGAQKTGKGNEWEALRISSLWGLMNTFLRIKIIREQELDPAKKFIFGFHPHGILVLSRFAISGRNFIDNFPGIKYRVLGASAMYYVPLGREMCLWMGGVDASRSTGEKVLKEGNSIAVYPGGVPEIFLTDPNSKDTELVLKKRLGFVKLAMKHGADLVPTFVFGEKWLYNMWNPPKLIINFFQNALGIPMLVFWGKFSWMPKAPPKGKRFGLVYGKPIATTLNPNPTDEQVRAVHAEYVAEIERIFKQYKTQFGYEEDETLVIT</sequence>
<evidence type="ECO:0000256" key="14">
    <source>
        <dbReference type="ARBA" id="ARBA00023315"/>
    </source>
</evidence>
<feature type="transmembrane region" description="Helical" evidence="15">
    <location>
        <begin position="72"/>
        <end position="89"/>
    </location>
</feature>
<feature type="transmembrane region" description="Helical" evidence="15">
    <location>
        <begin position="415"/>
        <end position="432"/>
    </location>
</feature>
<dbReference type="EMBL" id="JASMQC010000026">
    <property type="protein sequence ID" value="KAK1934128.1"/>
    <property type="molecule type" value="Genomic_DNA"/>
</dbReference>
<keyword evidence="6" id="KW-0444">Lipid biosynthesis</keyword>
<dbReference type="AlphaFoldDB" id="A0AAD9G959"/>
<feature type="transmembrane region" description="Helical" evidence="15">
    <location>
        <begin position="600"/>
        <end position="622"/>
    </location>
</feature>
<evidence type="ECO:0000256" key="15">
    <source>
        <dbReference type="SAM" id="Phobius"/>
    </source>
</evidence>
<dbReference type="PANTHER" id="PTHR12317">
    <property type="entry name" value="DIACYLGLYCEROL O-ACYLTRANSFERASE"/>
    <property type="match status" value="1"/>
</dbReference>
<dbReference type="EC" id="2.3.1.20" evidence="5"/>
<feature type="transmembrane region" description="Helical" evidence="15">
    <location>
        <begin position="628"/>
        <end position="649"/>
    </location>
</feature>
<feature type="transmembrane region" description="Helical" evidence="15">
    <location>
        <begin position="130"/>
        <end position="152"/>
    </location>
</feature>
<name>A0AAD9G959_9STRA</name>
<evidence type="ECO:0000256" key="11">
    <source>
        <dbReference type="ARBA" id="ARBA00022989"/>
    </source>
</evidence>
<reference evidence="16" key="1">
    <citation type="submission" date="2023-08" db="EMBL/GenBank/DDBJ databases">
        <title>Reference Genome Resource for the Citrus Pathogen Phytophthora citrophthora.</title>
        <authorList>
            <person name="Moller H."/>
            <person name="Coetzee B."/>
            <person name="Rose L.J."/>
            <person name="Van Niekerk J.M."/>
        </authorList>
    </citation>
    <scope>NUCLEOTIDE SEQUENCE</scope>
    <source>
        <strain evidence="16">STE-U-9442</strain>
    </source>
</reference>
<keyword evidence="13 15" id="KW-0472">Membrane</keyword>
<dbReference type="Proteomes" id="UP001259832">
    <property type="component" value="Unassembled WGS sequence"/>
</dbReference>
<feature type="transmembrane region" description="Helical" evidence="15">
    <location>
        <begin position="758"/>
        <end position="780"/>
    </location>
</feature>
<dbReference type="GO" id="GO:0004144">
    <property type="term" value="F:diacylglycerol O-acyltransferase activity"/>
    <property type="evidence" value="ECO:0007669"/>
    <property type="project" value="UniProtKB-EC"/>
</dbReference>
<evidence type="ECO:0000256" key="1">
    <source>
        <dbReference type="ARBA" id="ARBA00004477"/>
    </source>
</evidence>
<gene>
    <name evidence="16" type="ORF">P3T76_011331</name>
</gene>
<evidence type="ECO:0000256" key="3">
    <source>
        <dbReference type="ARBA" id="ARBA00005189"/>
    </source>
</evidence>
<keyword evidence="12" id="KW-0443">Lipid metabolism</keyword>
<protein>
    <recommendedName>
        <fullName evidence="5">diacylglycerol O-acyltransferase</fullName>
        <ecNumber evidence="5">2.3.1.20</ecNumber>
    </recommendedName>
</protein>
<dbReference type="CDD" id="cd07987">
    <property type="entry name" value="LPLAT_MGAT-like"/>
    <property type="match status" value="3"/>
</dbReference>
<accession>A0AAD9G959</accession>
<evidence type="ECO:0000256" key="4">
    <source>
        <dbReference type="ARBA" id="ARBA00005420"/>
    </source>
</evidence>
<comment type="pathway">
    <text evidence="3">Lipid metabolism.</text>
</comment>
<evidence type="ECO:0000256" key="6">
    <source>
        <dbReference type="ARBA" id="ARBA00022516"/>
    </source>
</evidence>
<comment type="pathway">
    <text evidence="2">Glycerolipid metabolism; triacylglycerol biosynthesis.</text>
</comment>
<evidence type="ECO:0000256" key="7">
    <source>
        <dbReference type="ARBA" id="ARBA00022679"/>
    </source>
</evidence>
<dbReference type="InterPro" id="IPR007130">
    <property type="entry name" value="DAGAT"/>
</dbReference>
<comment type="subcellular location">
    <subcellularLocation>
        <location evidence="1">Endoplasmic reticulum membrane</location>
        <topology evidence="1">Multi-pass membrane protein</topology>
    </subcellularLocation>
</comment>
<evidence type="ECO:0000313" key="17">
    <source>
        <dbReference type="Proteomes" id="UP001259832"/>
    </source>
</evidence>
<evidence type="ECO:0000256" key="8">
    <source>
        <dbReference type="ARBA" id="ARBA00022692"/>
    </source>
</evidence>
<dbReference type="Pfam" id="PF03982">
    <property type="entry name" value="DAGAT"/>
    <property type="match status" value="3"/>
</dbReference>
<evidence type="ECO:0000256" key="13">
    <source>
        <dbReference type="ARBA" id="ARBA00023136"/>
    </source>
</evidence>